<evidence type="ECO:0000256" key="1">
    <source>
        <dbReference type="SAM" id="Phobius"/>
    </source>
</evidence>
<dbReference type="RefSeq" id="WP_051638851.1">
    <property type="nucleotide sequence ID" value="NZ_UGGP01000001.1"/>
</dbReference>
<proteinExistence type="predicted"/>
<dbReference type="OrthoDB" id="2971310at2"/>
<organism evidence="2 3">
    <name type="scientific">Exiguobacterium aurantiacum</name>
    <dbReference type="NCBI Taxonomy" id="33987"/>
    <lineage>
        <taxon>Bacteria</taxon>
        <taxon>Bacillati</taxon>
        <taxon>Bacillota</taxon>
        <taxon>Bacilli</taxon>
        <taxon>Bacillales</taxon>
        <taxon>Bacillales Family XII. Incertae Sedis</taxon>
        <taxon>Exiguobacterium</taxon>
    </lineage>
</organism>
<dbReference type="EMBL" id="UGGP01000001">
    <property type="protein sequence ID" value="STO09634.1"/>
    <property type="molecule type" value="Genomic_DNA"/>
</dbReference>
<name>A0A377FYK1_9BACL</name>
<accession>A0A377FYK1</accession>
<keyword evidence="1" id="KW-1133">Transmembrane helix</keyword>
<evidence type="ECO:0000313" key="2">
    <source>
        <dbReference type="EMBL" id="STO09634.1"/>
    </source>
</evidence>
<dbReference type="AlphaFoldDB" id="A0A377FYK1"/>
<feature type="transmembrane region" description="Helical" evidence="1">
    <location>
        <begin position="7"/>
        <end position="31"/>
    </location>
</feature>
<gene>
    <name evidence="2" type="ORF">NCTC13163_03072</name>
</gene>
<sequence length="91" mass="10089">MKLVIRAALISAVLHLVYFIATFGIGFIRTLTYEPDIITKADNVVVLQDEVVIVTTGAPFLFVYTFFGITLIAALLLTGVRNRTMRKGSLR</sequence>
<dbReference type="STRING" id="1397694.GCA_000702585_00494"/>
<feature type="transmembrane region" description="Helical" evidence="1">
    <location>
        <begin position="51"/>
        <end position="77"/>
    </location>
</feature>
<keyword evidence="1" id="KW-0472">Membrane</keyword>
<protein>
    <submittedName>
        <fullName evidence="2">Uncharacterized protein</fullName>
    </submittedName>
</protein>
<dbReference type="Proteomes" id="UP000254060">
    <property type="component" value="Unassembled WGS sequence"/>
</dbReference>
<keyword evidence="1" id="KW-0812">Transmembrane</keyword>
<evidence type="ECO:0000313" key="3">
    <source>
        <dbReference type="Proteomes" id="UP000254060"/>
    </source>
</evidence>
<reference evidence="2 3" key="1">
    <citation type="submission" date="2018-06" db="EMBL/GenBank/DDBJ databases">
        <authorList>
            <consortium name="Pathogen Informatics"/>
            <person name="Doyle S."/>
        </authorList>
    </citation>
    <scope>NUCLEOTIDE SEQUENCE [LARGE SCALE GENOMIC DNA]</scope>
    <source>
        <strain evidence="2 3">NCTC13163</strain>
    </source>
</reference>